<dbReference type="Proteomes" id="UP000192872">
    <property type="component" value="Unassembled WGS sequence"/>
</dbReference>
<evidence type="ECO:0000256" key="2">
    <source>
        <dbReference type="ARBA" id="ARBA00007261"/>
    </source>
</evidence>
<accession>A0A1W9I383</accession>
<dbReference type="GO" id="GO:0046872">
    <property type="term" value="F:metal ion binding"/>
    <property type="evidence" value="ECO:0007669"/>
    <property type="project" value="InterPro"/>
</dbReference>
<dbReference type="EMBL" id="LWDL01000005">
    <property type="protein sequence ID" value="OQW53911.1"/>
    <property type="molecule type" value="Genomic_DNA"/>
</dbReference>
<dbReference type="STRING" id="1827387.A4S15_00185"/>
<evidence type="ECO:0000313" key="8">
    <source>
        <dbReference type="Proteomes" id="UP000192872"/>
    </source>
</evidence>
<dbReference type="GO" id="GO:0006508">
    <property type="term" value="P:proteolysis"/>
    <property type="evidence" value="ECO:0007669"/>
    <property type="project" value="InterPro"/>
</dbReference>
<dbReference type="AlphaFoldDB" id="A0A1W9I383"/>
<evidence type="ECO:0000256" key="4">
    <source>
        <dbReference type="RuleBase" id="RU004447"/>
    </source>
</evidence>
<dbReference type="InterPro" id="IPR011765">
    <property type="entry name" value="Pept_M16_N"/>
</dbReference>
<dbReference type="InterPro" id="IPR050361">
    <property type="entry name" value="MPP/UQCRC_Complex"/>
</dbReference>
<proteinExistence type="inferred from homology"/>
<feature type="domain" description="Peptidase M16 N-terminal" evidence="5">
    <location>
        <begin position="17"/>
        <end position="165"/>
    </location>
</feature>
<sequence length="427" mass="45712">MIDLPPPRLTTLDNGLRIVSERMPGLASSSLGVFVGAGARVEAGHEHGIAHLLEHMAFKGTRRRSARHIVEEIEAVGGDINAATSMEQTAYYARVLEDDLPLALDILADIVTASVFAPDDLAREKAVIRQEIAAVQDTPDDIVFESLQAAAFTNQPLGRSILGTDRSVAGFTRSDIEGFLRRHYVAGDVVIAAAGAIDHDALVADVTRHFASLPSGQAASLPQARFIGGTVLDRRDLEQVNIALALPSVGVEDDQVHAARIFATLLGGGMSSRLFQEVREKRGLCYNVSAFQWGYAGIGLLGVHAATAPEDVVDLVTVIREETARAAHECTREEIDRAKAQLRAGLIMSLENSSARADRLARQLLVFGELRDAATVISDLDAVTVDEVHASAQRIIEDGRLALSAIGPESALGGLEAVMPEKPRPQH</sequence>
<feature type="domain" description="Peptidase M16 C-terminal" evidence="6">
    <location>
        <begin position="171"/>
        <end position="342"/>
    </location>
</feature>
<evidence type="ECO:0000256" key="3">
    <source>
        <dbReference type="ARBA" id="ARBA00023049"/>
    </source>
</evidence>
<dbReference type="Gene3D" id="3.30.830.10">
    <property type="entry name" value="Metalloenzyme, LuxS/M16 peptidase-like"/>
    <property type="match status" value="2"/>
</dbReference>
<dbReference type="SUPFAM" id="SSF63411">
    <property type="entry name" value="LuxS/MPP-like metallohydrolase"/>
    <property type="match status" value="2"/>
</dbReference>
<dbReference type="PROSITE" id="PS00143">
    <property type="entry name" value="INSULINASE"/>
    <property type="match status" value="1"/>
</dbReference>
<dbReference type="RefSeq" id="WP_376802095.1">
    <property type="nucleotide sequence ID" value="NZ_DBNB01000034.1"/>
</dbReference>
<reference evidence="7 8" key="1">
    <citation type="journal article" date="2017" name="Water Res.">
        <title>Comammox in drinking water systems.</title>
        <authorList>
            <person name="Wang Y."/>
            <person name="Ma L."/>
            <person name="Mao Y."/>
            <person name="Jiang X."/>
            <person name="Xia Y."/>
            <person name="Yu K."/>
            <person name="Li B."/>
            <person name="Zhang T."/>
        </authorList>
    </citation>
    <scope>NUCLEOTIDE SEQUENCE [LARGE SCALE GENOMIC DNA]</scope>
    <source>
        <strain evidence="7">SG_bin8</strain>
    </source>
</reference>
<keyword evidence="3" id="KW-0645">Protease</keyword>
<evidence type="ECO:0000259" key="5">
    <source>
        <dbReference type="Pfam" id="PF00675"/>
    </source>
</evidence>
<dbReference type="PANTHER" id="PTHR11851:SF49">
    <property type="entry name" value="MITOCHONDRIAL-PROCESSING PEPTIDASE SUBUNIT ALPHA"/>
    <property type="match status" value="1"/>
</dbReference>
<dbReference type="PANTHER" id="PTHR11851">
    <property type="entry name" value="METALLOPROTEASE"/>
    <property type="match status" value="1"/>
</dbReference>
<dbReference type="InterPro" id="IPR011249">
    <property type="entry name" value="Metalloenz_LuxS/M16"/>
</dbReference>
<evidence type="ECO:0008006" key="9">
    <source>
        <dbReference type="Google" id="ProtNLM"/>
    </source>
</evidence>
<dbReference type="InterPro" id="IPR007863">
    <property type="entry name" value="Peptidase_M16_C"/>
</dbReference>
<protein>
    <recommendedName>
        <fullName evidence="9">Peptidase M16</fullName>
    </recommendedName>
</protein>
<comment type="caution">
    <text evidence="7">The sequence shown here is derived from an EMBL/GenBank/DDBJ whole genome shotgun (WGS) entry which is preliminary data.</text>
</comment>
<keyword evidence="3" id="KW-0482">Metalloprotease</keyword>
<name>A0A1W9I383_9HYPH</name>
<evidence type="ECO:0000313" key="7">
    <source>
        <dbReference type="EMBL" id="OQW53911.1"/>
    </source>
</evidence>
<dbReference type="FunFam" id="3.30.830.10:FF:000008">
    <property type="entry name" value="Mitochondrial-processing peptidase subunit beta"/>
    <property type="match status" value="1"/>
</dbReference>
<dbReference type="Pfam" id="PF05193">
    <property type="entry name" value="Peptidase_M16_C"/>
    <property type="match status" value="1"/>
</dbReference>
<organism evidence="7 8">
    <name type="scientific">Candidatus Raskinella chloraquaticus</name>
    <dbReference type="NCBI Taxonomy" id="1951219"/>
    <lineage>
        <taxon>Bacteria</taxon>
        <taxon>Pseudomonadati</taxon>
        <taxon>Pseudomonadota</taxon>
        <taxon>Alphaproteobacteria</taxon>
        <taxon>Hyphomicrobiales</taxon>
        <taxon>Phreatobacteraceae</taxon>
        <taxon>Candidatus Raskinella</taxon>
    </lineage>
</organism>
<dbReference type="GO" id="GO:0004222">
    <property type="term" value="F:metalloendopeptidase activity"/>
    <property type="evidence" value="ECO:0007669"/>
    <property type="project" value="InterPro"/>
</dbReference>
<comment type="similarity">
    <text evidence="2 4">Belongs to the peptidase M16 family.</text>
</comment>
<evidence type="ECO:0000259" key="6">
    <source>
        <dbReference type="Pfam" id="PF05193"/>
    </source>
</evidence>
<comment type="cofactor">
    <cofactor evidence="1">
        <name>Zn(2+)</name>
        <dbReference type="ChEBI" id="CHEBI:29105"/>
    </cofactor>
</comment>
<evidence type="ECO:0000256" key="1">
    <source>
        <dbReference type="ARBA" id="ARBA00001947"/>
    </source>
</evidence>
<dbReference type="InterPro" id="IPR001431">
    <property type="entry name" value="Pept_M16_Zn_BS"/>
</dbReference>
<keyword evidence="3" id="KW-0378">Hydrolase</keyword>
<gene>
    <name evidence="7" type="ORF">A4S15_00185</name>
</gene>
<dbReference type="Pfam" id="PF00675">
    <property type="entry name" value="Peptidase_M16"/>
    <property type="match status" value="1"/>
</dbReference>